<proteinExistence type="predicted"/>
<dbReference type="SUPFAM" id="SSF53098">
    <property type="entry name" value="Ribonuclease H-like"/>
    <property type="match status" value="1"/>
</dbReference>
<dbReference type="SUPFAM" id="SSF56672">
    <property type="entry name" value="DNA/RNA polymerases"/>
    <property type="match status" value="1"/>
</dbReference>
<keyword evidence="2" id="KW-0378">Hydrolase</keyword>
<dbReference type="GO" id="GO:0003676">
    <property type="term" value="F:nucleic acid binding"/>
    <property type="evidence" value="ECO:0007669"/>
    <property type="project" value="InterPro"/>
</dbReference>
<accession>A5C4E1</accession>
<dbReference type="InterPro" id="IPR013103">
    <property type="entry name" value="RVT_2"/>
</dbReference>
<dbReference type="InterPro" id="IPR012337">
    <property type="entry name" value="RNaseH-like_sf"/>
</dbReference>
<dbReference type="InterPro" id="IPR039537">
    <property type="entry name" value="Retrotran_Ty1/copia-like"/>
</dbReference>
<evidence type="ECO:0000256" key="1">
    <source>
        <dbReference type="ARBA" id="ARBA00022723"/>
    </source>
</evidence>
<sequence>MVVLDEVETLVVEVASMVVVDSIGITMEETIEVVFVVEETEVVFKQDLLGTLIIKMRNHYVNCVVPQNLSGRNASPRAYYSFSPQVNGVIPTSEVFSDDNWYPDSRVSNHVTPIPANMMKSAEFAGQNQVHVGNGTVSKFAKDNKVFFEFHYDSCFVKDQVIQVVLMVGKIRDGLYAFDSSHLALRPTQSLSMSPSVVASSFSSKVCTASLSSTFDLWHRRLGHPSAATIKNGGEFRAFQSYLAENGIVHRVSCPHTQQQNGVAERKHRTIVEHGLTLLHTASLPLKFWDESFRTVVYLSNRLPTAVLHHKCPIEVLFKSIPDYSFLKVFGCSCFPNLRPYNTHKLQYRSEECTFLGYSLKHKGYKCMFSNGRVYISRDVIFNETSFSYSKTIQASSCLPSTVSPSTSHLSPSAPPPILSPTMLPAPTSPISSARPISEMDNIVSTHPYAPNSANTNLALAQVVSNPIATPVQHIVSSIADASVTRTIAKDADNTHPMITRGKSGIVKPKIFIVAVREPSSVAAAFQQDEWKKTMVAEYDALQRNNTWSLVPLPAGFHQQVGFDFTETFSPVVKPSTIRVVFTIALSRNWAIKQLDVNNVFLNGDLQEEVFMQQPQGFIDEQNPNLSDQSLFLRFTPSHITYVLVYVDDILVTGSDTVAITSLIAQLNSEFSLKDLGKVHYFLGIQVSHTNNGLHLSQTKYIRDLLQKTKMVHCKPARTPLPTSLKLRAGDGDLVEDLHGYRSTVGALQYVTITRPELSFSVNKVCQFMQNPTEKHWKAVKRILRYLQGTLQHGLVAEITWLRSLLSELQLPLAKPPLVIRKEVEVRYVPSADQLADVLTKTVSST</sequence>
<dbReference type="AlphaFoldDB" id="A5C4E1"/>
<keyword evidence="1" id="KW-0479">Metal-binding</keyword>
<dbReference type="PROSITE" id="PS50994">
    <property type="entry name" value="INTEGRASE"/>
    <property type="match status" value="1"/>
</dbReference>
<dbReference type="InterPro" id="IPR001584">
    <property type="entry name" value="Integrase_cat-core"/>
</dbReference>
<dbReference type="EMBL" id="AM481941">
    <property type="protein sequence ID" value="CAN68623.1"/>
    <property type="molecule type" value="Genomic_DNA"/>
</dbReference>
<protein>
    <recommendedName>
        <fullName evidence="3">Integrase catalytic domain-containing protein</fullName>
    </recommendedName>
</protein>
<evidence type="ECO:0000259" key="3">
    <source>
        <dbReference type="PROSITE" id="PS50994"/>
    </source>
</evidence>
<dbReference type="PANTHER" id="PTHR42648:SF26">
    <property type="entry name" value="INTEGRASE CATALYTIC DOMAIN-CONTAINING PROTEIN"/>
    <property type="match status" value="1"/>
</dbReference>
<evidence type="ECO:0000256" key="2">
    <source>
        <dbReference type="ARBA" id="ARBA00022801"/>
    </source>
</evidence>
<dbReference type="Pfam" id="PF07727">
    <property type="entry name" value="RVT_2"/>
    <property type="match status" value="2"/>
</dbReference>
<dbReference type="PANTHER" id="PTHR42648">
    <property type="entry name" value="TRANSPOSASE, PUTATIVE-RELATED"/>
    <property type="match status" value="1"/>
</dbReference>
<dbReference type="InterPro" id="IPR036397">
    <property type="entry name" value="RNaseH_sf"/>
</dbReference>
<dbReference type="GO" id="GO:0015074">
    <property type="term" value="P:DNA integration"/>
    <property type="evidence" value="ECO:0007669"/>
    <property type="project" value="InterPro"/>
</dbReference>
<dbReference type="GO" id="GO:0016787">
    <property type="term" value="F:hydrolase activity"/>
    <property type="evidence" value="ECO:0007669"/>
    <property type="project" value="UniProtKB-KW"/>
</dbReference>
<gene>
    <name evidence="4" type="ORF">VITISV_010681</name>
</gene>
<reference evidence="4" key="1">
    <citation type="journal article" date="2007" name="PLoS ONE">
        <title>The first genome sequence of an elite grapevine cultivar (Pinot noir Vitis vinifera L.): coping with a highly heterozygous genome.</title>
        <authorList>
            <person name="Velasco R."/>
            <person name="Zharkikh A."/>
            <person name="Troggio M."/>
            <person name="Cartwright D.A."/>
            <person name="Cestaro A."/>
            <person name="Pruss D."/>
            <person name="Pindo M."/>
            <person name="FitzGerald L.M."/>
            <person name="Vezzulli S."/>
            <person name="Reid J."/>
            <person name="Malacarne G."/>
            <person name="Iliev D."/>
            <person name="Coppola G."/>
            <person name="Wardell B."/>
            <person name="Micheletti D."/>
            <person name="Macalma T."/>
            <person name="Facci M."/>
            <person name="Mitchell J.T."/>
            <person name="Perazzolli M."/>
            <person name="Eldredge G."/>
            <person name="Gatto P."/>
            <person name="Oyzerski R."/>
            <person name="Moretto M."/>
            <person name="Gutin N."/>
            <person name="Stefanini M."/>
            <person name="Chen Y."/>
            <person name="Segala C."/>
            <person name="Davenport C."/>
            <person name="Dematte L."/>
            <person name="Mraz A."/>
            <person name="Battilana J."/>
            <person name="Stormo K."/>
            <person name="Costa F."/>
            <person name="Tao Q."/>
            <person name="Si-Ammour A."/>
            <person name="Harkins T."/>
            <person name="Lackey A."/>
            <person name="Perbost C."/>
            <person name="Taillon B."/>
            <person name="Stella A."/>
            <person name="Solovyev V."/>
            <person name="Fawcett J.A."/>
            <person name="Sterck L."/>
            <person name="Vandepoele K."/>
            <person name="Grando S.M."/>
            <person name="Toppo S."/>
            <person name="Moser C."/>
            <person name="Lanchbury J."/>
            <person name="Bogden R."/>
            <person name="Skolnick M."/>
            <person name="Sgaramella V."/>
            <person name="Bhatnagar S.K."/>
            <person name="Fontana P."/>
            <person name="Gutin A."/>
            <person name="Van de Peer Y."/>
            <person name="Salamini F."/>
            <person name="Viola R."/>
        </authorList>
    </citation>
    <scope>NUCLEOTIDE SEQUENCE</scope>
</reference>
<organism evidence="4">
    <name type="scientific">Vitis vinifera</name>
    <name type="common">Grape</name>
    <dbReference type="NCBI Taxonomy" id="29760"/>
    <lineage>
        <taxon>Eukaryota</taxon>
        <taxon>Viridiplantae</taxon>
        <taxon>Streptophyta</taxon>
        <taxon>Embryophyta</taxon>
        <taxon>Tracheophyta</taxon>
        <taxon>Spermatophyta</taxon>
        <taxon>Magnoliopsida</taxon>
        <taxon>eudicotyledons</taxon>
        <taxon>Gunneridae</taxon>
        <taxon>Pentapetalae</taxon>
        <taxon>rosids</taxon>
        <taxon>Vitales</taxon>
        <taxon>Vitaceae</taxon>
        <taxon>Viteae</taxon>
        <taxon>Vitis</taxon>
    </lineage>
</organism>
<dbReference type="InterPro" id="IPR043502">
    <property type="entry name" value="DNA/RNA_pol_sf"/>
</dbReference>
<dbReference type="Gene3D" id="3.30.420.10">
    <property type="entry name" value="Ribonuclease H-like superfamily/Ribonuclease H"/>
    <property type="match status" value="1"/>
</dbReference>
<dbReference type="InterPro" id="IPR057670">
    <property type="entry name" value="SH3_retrovirus"/>
</dbReference>
<name>A5C4E1_VITVI</name>
<dbReference type="Pfam" id="PF25597">
    <property type="entry name" value="SH3_retrovirus"/>
    <property type="match status" value="1"/>
</dbReference>
<evidence type="ECO:0000313" key="4">
    <source>
        <dbReference type="EMBL" id="CAN68623.1"/>
    </source>
</evidence>
<feature type="domain" description="Integrase catalytic" evidence="3">
    <location>
        <begin position="192"/>
        <end position="321"/>
    </location>
</feature>
<dbReference type="GO" id="GO:0046872">
    <property type="term" value="F:metal ion binding"/>
    <property type="evidence" value="ECO:0007669"/>
    <property type="project" value="UniProtKB-KW"/>
</dbReference>